<comment type="caution">
    <text evidence="2">The sequence shown here is derived from an EMBL/GenBank/DDBJ whole genome shotgun (WGS) entry which is preliminary data.</text>
</comment>
<dbReference type="Proteomes" id="UP001499990">
    <property type="component" value="Unassembled WGS sequence"/>
</dbReference>
<keyword evidence="3" id="KW-1185">Reference proteome</keyword>
<gene>
    <name evidence="2" type="ORF">GCM10020367_24440</name>
</gene>
<evidence type="ECO:0000313" key="3">
    <source>
        <dbReference type="Proteomes" id="UP001499990"/>
    </source>
</evidence>
<organism evidence="2 3">
    <name type="scientific">Streptomyces sannanensis</name>
    <dbReference type="NCBI Taxonomy" id="285536"/>
    <lineage>
        <taxon>Bacteria</taxon>
        <taxon>Bacillati</taxon>
        <taxon>Actinomycetota</taxon>
        <taxon>Actinomycetes</taxon>
        <taxon>Kitasatosporales</taxon>
        <taxon>Streptomycetaceae</taxon>
        <taxon>Streptomyces</taxon>
    </lineage>
</organism>
<sequence length="93" mass="9441">MVTVKDPGIVTGVPSSPEVPGYIRSVTSARSRAQRSAMPSPVVSPGAVGSYAAHSAPSSRTGAEAARPAGFAGLPRWSHRPVASRVTRSGCPS</sequence>
<evidence type="ECO:0000256" key="1">
    <source>
        <dbReference type="SAM" id="MobiDB-lite"/>
    </source>
</evidence>
<feature type="region of interest" description="Disordered" evidence="1">
    <location>
        <begin position="32"/>
        <end position="67"/>
    </location>
</feature>
<name>A0ABP6SAE7_9ACTN</name>
<protein>
    <submittedName>
        <fullName evidence="2">Uncharacterized protein</fullName>
    </submittedName>
</protein>
<proteinExistence type="predicted"/>
<dbReference type="EMBL" id="BAAAYL010000001">
    <property type="protein sequence ID" value="GAA3371869.1"/>
    <property type="molecule type" value="Genomic_DNA"/>
</dbReference>
<evidence type="ECO:0000313" key="2">
    <source>
        <dbReference type="EMBL" id="GAA3371869.1"/>
    </source>
</evidence>
<reference evidence="3" key="1">
    <citation type="journal article" date="2019" name="Int. J. Syst. Evol. Microbiol.">
        <title>The Global Catalogue of Microorganisms (GCM) 10K type strain sequencing project: providing services to taxonomists for standard genome sequencing and annotation.</title>
        <authorList>
            <consortium name="The Broad Institute Genomics Platform"/>
            <consortium name="The Broad Institute Genome Sequencing Center for Infectious Disease"/>
            <person name="Wu L."/>
            <person name="Ma J."/>
        </authorList>
    </citation>
    <scope>NUCLEOTIDE SEQUENCE [LARGE SCALE GENOMIC DNA]</scope>
    <source>
        <strain evidence="3">JCM 9651</strain>
    </source>
</reference>
<accession>A0ABP6SAE7</accession>